<dbReference type="AlphaFoldDB" id="A0A1I2NWF7"/>
<keyword evidence="11 14" id="KW-0739">Sodium transport</keyword>
<evidence type="ECO:0000256" key="4">
    <source>
        <dbReference type="ARBA" id="ARBA00022475"/>
    </source>
</evidence>
<dbReference type="Gene3D" id="1.20.1730.10">
    <property type="entry name" value="Sodium/glucose cotransporter"/>
    <property type="match status" value="1"/>
</dbReference>
<evidence type="ECO:0000256" key="5">
    <source>
        <dbReference type="ARBA" id="ARBA00022692"/>
    </source>
</evidence>
<dbReference type="Proteomes" id="UP000246114">
    <property type="component" value="Unassembled WGS sequence"/>
</dbReference>
<evidence type="ECO:0000256" key="6">
    <source>
        <dbReference type="ARBA" id="ARBA00022847"/>
    </source>
</evidence>
<dbReference type="InterPro" id="IPR001734">
    <property type="entry name" value="Na/solute_symporter"/>
</dbReference>
<evidence type="ECO:0000256" key="1">
    <source>
        <dbReference type="ARBA" id="ARBA00004651"/>
    </source>
</evidence>
<dbReference type="GO" id="GO:0031402">
    <property type="term" value="F:sodium ion binding"/>
    <property type="evidence" value="ECO:0007669"/>
    <property type="project" value="UniProtKB-UniRule"/>
</dbReference>
<evidence type="ECO:0000256" key="13">
    <source>
        <dbReference type="RuleBase" id="RU362091"/>
    </source>
</evidence>
<feature type="transmembrane region" description="Helical" evidence="14">
    <location>
        <begin position="316"/>
        <end position="338"/>
    </location>
</feature>
<keyword evidence="10 14" id="KW-0472">Membrane</keyword>
<evidence type="ECO:0000256" key="11">
    <source>
        <dbReference type="ARBA" id="ARBA00023201"/>
    </source>
</evidence>
<feature type="transmembrane region" description="Helical" evidence="14">
    <location>
        <begin position="372"/>
        <end position="389"/>
    </location>
</feature>
<feature type="transmembrane region" description="Helical" evidence="14">
    <location>
        <begin position="46"/>
        <end position="63"/>
    </location>
</feature>
<feature type="transmembrane region" description="Helical" evidence="14">
    <location>
        <begin position="155"/>
        <end position="178"/>
    </location>
</feature>
<evidence type="ECO:0000313" key="16">
    <source>
        <dbReference type="EMBL" id="SFG05826.1"/>
    </source>
</evidence>
<dbReference type="Pfam" id="PF00474">
    <property type="entry name" value="SSF"/>
    <property type="match status" value="1"/>
</dbReference>
<keyword evidence="5 14" id="KW-0812">Transmembrane</keyword>
<dbReference type="GO" id="GO:0015824">
    <property type="term" value="P:proline transport"/>
    <property type="evidence" value="ECO:0007669"/>
    <property type="project" value="UniProtKB-UniRule"/>
</dbReference>
<comment type="function">
    <text evidence="14">Catalyzes the sodium-dependent uptake of extracellular L-proline.</text>
</comment>
<reference evidence="16 17" key="1">
    <citation type="submission" date="2016-10" db="EMBL/GenBank/DDBJ databases">
        <authorList>
            <person name="de Groot N.N."/>
        </authorList>
    </citation>
    <scope>NUCLEOTIDE SEQUENCE [LARGE SCALE GENOMIC DNA]</scope>
    <source>
        <strain evidence="16 17">NLAE-zl-G419</strain>
    </source>
</reference>
<name>A0A1I2NWF7_9CLOT</name>
<feature type="transmembrane region" description="Helical" evidence="14">
    <location>
        <begin position="190"/>
        <end position="210"/>
    </location>
</feature>
<dbReference type="OrthoDB" id="9810181at2"/>
<dbReference type="GO" id="GO:0005886">
    <property type="term" value="C:plasma membrane"/>
    <property type="evidence" value="ECO:0007669"/>
    <property type="project" value="UniProtKB-SubCell"/>
</dbReference>
<accession>A0A1I2NWF7</accession>
<evidence type="ECO:0000313" key="15">
    <source>
        <dbReference type="EMBL" id="PWL53970.1"/>
    </source>
</evidence>
<dbReference type="GO" id="GO:0015193">
    <property type="term" value="F:L-proline transmembrane transporter activity"/>
    <property type="evidence" value="ECO:0007669"/>
    <property type="project" value="TreeGrafter"/>
</dbReference>
<keyword evidence="4 14" id="KW-1003">Cell membrane</keyword>
<keyword evidence="17" id="KW-1185">Reference proteome</keyword>
<keyword evidence="7 14" id="KW-1133">Transmembrane helix</keyword>
<evidence type="ECO:0000313" key="17">
    <source>
        <dbReference type="Proteomes" id="UP000182135"/>
    </source>
</evidence>
<gene>
    <name evidence="15" type="ORF">DBY38_06120</name>
    <name evidence="16" type="ORF">SAMN04487885_12345</name>
</gene>
<comment type="similarity">
    <text evidence="2 13">Belongs to the sodium:solute symporter (SSF) (TC 2.A.21) family.</text>
</comment>
<feature type="transmembrane region" description="Helical" evidence="14">
    <location>
        <begin position="6"/>
        <end position="25"/>
    </location>
</feature>
<dbReference type="PANTHER" id="PTHR48086">
    <property type="entry name" value="SODIUM/PROLINE SYMPORTER-RELATED"/>
    <property type="match status" value="1"/>
</dbReference>
<feature type="transmembrane region" description="Helical" evidence="14">
    <location>
        <begin position="395"/>
        <end position="418"/>
    </location>
</feature>
<evidence type="ECO:0000256" key="9">
    <source>
        <dbReference type="ARBA" id="ARBA00023065"/>
    </source>
</evidence>
<keyword evidence="6 14" id="KW-0769">Symport</keyword>
<evidence type="ECO:0000313" key="18">
    <source>
        <dbReference type="Proteomes" id="UP000246114"/>
    </source>
</evidence>
<dbReference type="PANTHER" id="PTHR48086:SF3">
    <property type="entry name" value="SODIUM_PROLINE SYMPORTER"/>
    <property type="match status" value="1"/>
</dbReference>
<dbReference type="InterPro" id="IPR050277">
    <property type="entry name" value="Sodium:Solute_Symporter"/>
</dbReference>
<keyword evidence="14" id="KW-0029">Amino-acid transport</keyword>
<reference evidence="15 18" key="2">
    <citation type="submission" date="2018-03" db="EMBL/GenBank/DDBJ databases">
        <title>The uncultured portion of the human microbiome is neutrally assembled.</title>
        <authorList>
            <person name="Jeraldo P."/>
            <person name="Boardman L."/>
            <person name="White B.A."/>
            <person name="Nelson H."/>
            <person name="Goldenfeld N."/>
            <person name="Chia N."/>
        </authorList>
    </citation>
    <scope>NUCLEOTIDE SEQUENCE [LARGE SCALE GENOMIC DNA]</scope>
    <source>
        <strain evidence="15">CIM:MAG 903</strain>
    </source>
</reference>
<evidence type="ECO:0000256" key="3">
    <source>
        <dbReference type="ARBA" id="ARBA00022448"/>
    </source>
</evidence>
<dbReference type="STRING" id="1529.SAMN04487885_12345"/>
<proteinExistence type="inferred from homology"/>
<sequence>MNKSEFLAIILYLGLVIGIGIYFFIKSSKSGGEKEYFLGGRNMSGLVAALSAGASDMSAWILMGLPGSIYLYGVGQVWISVGLLLGTLASWLFVAPRLRIFSIQANDSITIPQFLTNRFKTKNISLQVISAIVFIIVYCIYAASSIYACGQIFNLVLGIESGLAMLVATIIIVTYTFLGGFNAVCWTDFFQGMLMLGALFLTPLIVLFIMNSSSYVPPEVVFPENYYNFLSSGSFDWKSISDILTGIGWGLGYFGMPHILIRYISIKSEKEMKKSQKIGCLWTCLILILTSIVGIMGRHFFGDSIINDPNLVFIKIVRVIFPGFIAGIFLSAIIAAAMSSADSQLLASSSAFASDVYKPLIRKNASNEEMMRSGRIIVIVISIVAYFIANSPQCSGIMALVSCAWGGFGSAFGPVIILSLYWKRFTYSGAIAGISVGFLVDGLWYVFLSSYTGIYEIIPGFLCGLLAAVIVSLISKNPSQEVCDLFDSSLELIDSKEIFSK</sequence>
<organism evidence="16 17">
    <name type="scientific">Clostridium cadaveris</name>
    <dbReference type="NCBI Taxonomy" id="1529"/>
    <lineage>
        <taxon>Bacteria</taxon>
        <taxon>Bacillati</taxon>
        <taxon>Bacillota</taxon>
        <taxon>Clostridia</taxon>
        <taxon>Eubacteriales</taxon>
        <taxon>Clostridiaceae</taxon>
        <taxon>Clostridium</taxon>
    </lineage>
</organism>
<feature type="transmembrane region" description="Helical" evidence="14">
    <location>
        <begin position="278"/>
        <end position="296"/>
    </location>
</feature>
<comment type="subcellular location">
    <subcellularLocation>
        <location evidence="1 14">Cell membrane</location>
        <topology evidence="1 14">Multi-pass membrane protein</topology>
    </subcellularLocation>
</comment>
<evidence type="ECO:0000256" key="10">
    <source>
        <dbReference type="ARBA" id="ARBA00023136"/>
    </source>
</evidence>
<comment type="catalytic activity">
    <reaction evidence="12">
        <text>L-proline(in) + Na(+)(in) = L-proline(out) + Na(+)(out)</text>
        <dbReference type="Rhea" id="RHEA:28967"/>
        <dbReference type="ChEBI" id="CHEBI:29101"/>
        <dbReference type="ChEBI" id="CHEBI:60039"/>
    </reaction>
</comment>
<evidence type="ECO:0000256" key="2">
    <source>
        <dbReference type="ARBA" id="ARBA00006434"/>
    </source>
</evidence>
<protein>
    <recommendedName>
        <fullName evidence="14">Sodium/proline symporter</fullName>
    </recommendedName>
    <alternativeName>
        <fullName evidence="14">Proline permease</fullName>
    </alternativeName>
</protein>
<feature type="transmembrane region" description="Helical" evidence="14">
    <location>
        <begin position="425"/>
        <end position="447"/>
    </location>
</feature>
<feature type="transmembrane region" description="Helical" evidence="14">
    <location>
        <begin position="124"/>
        <end position="143"/>
    </location>
</feature>
<feature type="transmembrane region" description="Helical" evidence="14">
    <location>
        <begin position="453"/>
        <end position="474"/>
    </location>
</feature>
<dbReference type="GeneID" id="90543421"/>
<dbReference type="InterPro" id="IPR011851">
    <property type="entry name" value="Na/Pro_symporter"/>
</dbReference>
<dbReference type="PROSITE" id="PS50283">
    <property type="entry name" value="NA_SOLUT_SYMP_3"/>
    <property type="match status" value="1"/>
</dbReference>
<feature type="transmembrane region" description="Helical" evidence="14">
    <location>
        <begin position="69"/>
        <end position="94"/>
    </location>
</feature>
<evidence type="ECO:0000256" key="14">
    <source>
        <dbReference type="RuleBase" id="RU366012"/>
    </source>
</evidence>
<dbReference type="EMBL" id="QAMZ01000029">
    <property type="protein sequence ID" value="PWL53970.1"/>
    <property type="molecule type" value="Genomic_DNA"/>
</dbReference>
<dbReference type="Proteomes" id="UP000182135">
    <property type="component" value="Unassembled WGS sequence"/>
</dbReference>
<dbReference type="NCBIfam" id="TIGR00813">
    <property type="entry name" value="sss"/>
    <property type="match status" value="1"/>
</dbReference>
<evidence type="ECO:0000256" key="7">
    <source>
        <dbReference type="ARBA" id="ARBA00022989"/>
    </source>
</evidence>
<keyword evidence="9 14" id="KW-0406">Ion transport</keyword>
<feature type="transmembrane region" description="Helical" evidence="14">
    <location>
        <begin position="243"/>
        <end position="266"/>
    </location>
</feature>
<dbReference type="GO" id="GO:0005298">
    <property type="term" value="F:proline:sodium symporter activity"/>
    <property type="evidence" value="ECO:0007669"/>
    <property type="project" value="UniProtKB-UniRule"/>
</dbReference>
<keyword evidence="3 14" id="KW-0813">Transport</keyword>
<evidence type="ECO:0000256" key="12">
    <source>
        <dbReference type="ARBA" id="ARBA00033708"/>
    </source>
</evidence>
<dbReference type="CDD" id="cd11475">
    <property type="entry name" value="SLC5sbd_PutP"/>
    <property type="match status" value="1"/>
</dbReference>
<dbReference type="eggNOG" id="COG0591">
    <property type="taxonomic scope" value="Bacteria"/>
</dbReference>
<evidence type="ECO:0000256" key="8">
    <source>
        <dbReference type="ARBA" id="ARBA00023053"/>
    </source>
</evidence>
<dbReference type="EMBL" id="FOOE01000023">
    <property type="protein sequence ID" value="SFG05826.1"/>
    <property type="molecule type" value="Genomic_DNA"/>
</dbReference>
<dbReference type="InterPro" id="IPR038377">
    <property type="entry name" value="Na/Glc_symporter_sf"/>
</dbReference>
<dbReference type="RefSeq" id="WP_027638817.1">
    <property type="nucleotide sequence ID" value="NZ_CABMJC010000006.1"/>
</dbReference>
<keyword evidence="8 14" id="KW-0915">Sodium</keyword>